<dbReference type="InterPro" id="IPR016161">
    <property type="entry name" value="Ald_DH/histidinol_DH"/>
</dbReference>
<keyword evidence="5" id="KW-1185">Reference proteome</keyword>
<organism evidence="4 5">
    <name type="scientific">Cylindrotheca closterium</name>
    <dbReference type="NCBI Taxonomy" id="2856"/>
    <lineage>
        <taxon>Eukaryota</taxon>
        <taxon>Sar</taxon>
        <taxon>Stramenopiles</taxon>
        <taxon>Ochrophyta</taxon>
        <taxon>Bacillariophyta</taxon>
        <taxon>Bacillariophyceae</taxon>
        <taxon>Bacillariophycidae</taxon>
        <taxon>Bacillariales</taxon>
        <taxon>Bacillariaceae</taxon>
        <taxon>Cylindrotheca</taxon>
    </lineage>
</organism>
<name>A0AAD2CP31_9STRA</name>
<feature type="compositionally biased region" description="Low complexity" evidence="1">
    <location>
        <begin position="378"/>
        <end position="387"/>
    </location>
</feature>
<dbReference type="EMBL" id="CAKOGP040000168">
    <property type="protein sequence ID" value="CAJ1931626.1"/>
    <property type="molecule type" value="Genomic_DNA"/>
</dbReference>
<feature type="transmembrane region" description="Helical" evidence="2">
    <location>
        <begin position="588"/>
        <end position="611"/>
    </location>
</feature>
<dbReference type="InterPro" id="IPR016162">
    <property type="entry name" value="Ald_DH_N"/>
</dbReference>
<gene>
    <name evidence="4" type="ORF">CYCCA115_LOCUS2472</name>
</gene>
<feature type="domain" description="Aldehyde dehydrogenase" evidence="3">
    <location>
        <begin position="176"/>
        <end position="360"/>
    </location>
</feature>
<feature type="region of interest" description="Disordered" evidence="1">
    <location>
        <begin position="378"/>
        <end position="399"/>
    </location>
</feature>
<dbReference type="InterPro" id="IPR015590">
    <property type="entry name" value="Aldehyde_DH_dom"/>
</dbReference>
<evidence type="ECO:0000313" key="4">
    <source>
        <dbReference type="EMBL" id="CAJ1931626.1"/>
    </source>
</evidence>
<dbReference type="Proteomes" id="UP001295423">
    <property type="component" value="Unassembled WGS sequence"/>
</dbReference>
<sequence length="636" mass="69895">MCRSDLEVQGKELTTGEMISSLHKKSHESSAFTNEALLKLAKELLANFGETEQEWSTAGDWVAQELNTLKLHPESKPLEEMDDYAYMQAAQIRATFSSAVKAYLVSTIASLEDQMKKEEKISSIDLINKKRTVETFEGSVEVHGPASLPMIPGLSFETWSKPSNVDYEGFKEKAKQGVCLVLGAGNQPILSAVDCLHCIFVLRCPLLLKHHPLRAHLIHPYTIVFKQLLDHGLMKQILDPGLPRTKELLSNESITHIHITGAYQTVAAIQKTLVEVRKDVKTIKDAAAMITSELGCATPFIFPPAVYTEKELRNAAKAFVTSKKYNGGSNCLCGQVIVMSKEWSQNQRFREILLEEFETTQKDPIYYPGSLQKRDSALSAYSSSSSSNHGNEDKVGKRRSSVLSAAPTIDLEAPEDDDIVLVECGTPGEDDFNGYSLTEEAFGPVVAIVELPGGKEEDPVKYMQETVAPFVNDKEKLFGTLSCTLLWPASISAQSKKPQSDEGLLQAIACLQYGCIAINSWSLFGYLAALTGGTWGGHPRDNLRHSGSGAVGNQFGLPIEKTVVYGAPLTNAPLVDKKNLPPAIVHDVIHAVIIAPSMIGAMFNVWLVLAARSIQFFLPKFMTRWIFGERKYGAAL</sequence>
<keyword evidence="2" id="KW-0472">Membrane</keyword>
<protein>
    <recommendedName>
        <fullName evidence="3">Aldehyde dehydrogenase domain-containing protein</fullName>
    </recommendedName>
</protein>
<evidence type="ECO:0000313" key="5">
    <source>
        <dbReference type="Proteomes" id="UP001295423"/>
    </source>
</evidence>
<accession>A0AAD2CP31</accession>
<dbReference type="Gene3D" id="3.40.309.10">
    <property type="entry name" value="Aldehyde Dehydrogenase, Chain A, domain 2"/>
    <property type="match status" value="1"/>
</dbReference>
<dbReference type="GO" id="GO:0016620">
    <property type="term" value="F:oxidoreductase activity, acting on the aldehyde or oxo group of donors, NAD or NADP as acceptor"/>
    <property type="evidence" value="ECO:0007669"/>
    <property type="project" value="InterPro"/>
</dbReference>
<evidence type="ECO:0000256" key="2">
    <source>
        <dbReference type="SAM" id="Phobius"/>
    </source>
</evidence>
<dbReference type="Gene3D" id="3.40.605.10">
    <property type="entry name" value="Aldehyde Dehydrogenase, Chain A, domain 1"/>
    <property type="match status" value="1"/>
</dbReference>
<proteinExistence type="predicted"/>
<keyword evidence="2" id="KW-0812">Transmembrane</keyword>
<evidence type="ECO:0000256" key="1">
    <source>
        <dbReference type="SAM" id="MobiDB-lite"/>
    </source>
</evidence>
<evidence type="ECO:0000259" key="3">
    <source>
        <dbReference type="Pfam" id="PF00171"/>
    </source>
</evidence>
<keyword evidence="2" id="KW-1133">Transmembrane helix</keyword>
<dbReference type="InterPro" id="IPR016163">
    <property type="entry name" value="Ald_DH_C"/>
</dbReference>
<dbReference type="SUPFAM" id="SSF53720">
    <property type="entry name" value="ALDH-like"/>
    <property type="match status" value="1"/>
</dbReference>
<dbReference type="Pfam" id="PF00171">
    <property type="entry name" value="Aldedh"/>
    <property type="match status" value="1"/>
</dbReference>
<reference evidence="4" key="1">
    <citation type="submission" date="2023-08" db="EMBL/GenBank/DDBJ databases">
        <authorList>
            <person name="Audoor S."/>
            <person name="Bilcke G."/>
        </authorList>
    </citation>
    <scope>NUCLEOTIDE SEQUENCE</scope>
</reference>
<dbReference type="AlphaFoldDB" id="A0AAD2CP31"/>
<comment type="caution">
    <text evidence="4">The sequence shown here is derived from an EMBL/GenBank/DDBJ whole genome shotgun (WGS) entry which is preliminary data.</text>
</comment>